<dbReference type="GO" id="GO:0005829">
    <property type="term" value="C:cytosol"/>
    <property type="evidence" value="ECO:0007669"/>
    <property type="project" value="TreeGrafter"/>
</dbReference>
<dbReference type="PANTHER" id="PTHR33202:SF2">
    <property type="entry name" value="FERRIC UPTAKE REGULATION PROTEIN"/>
    <property type="match status" value="1"/>
</dbReference>
<dbReference type="GO" id="GO:0008270">
    <property type="term" value="F:zinc ion binding"/>
    <property type="evidence" value="ECO:0007669"/>
    <property type="project" value="TreeGrafter"/>
</dbReference>
<keyword evidence="6 11" id="KW-0479">Metal-binding</keyword>
<keyword evidence="5" id="KW-0678">Repressor</keyword>
<dbReference type="InterPro" id="IPR043135">
    <property type="entry name" value="Fur_C"/>
</dbReference>
<dbReference type="GO" id="GO:1900376">
    <property type="term" value="P:regulation of secondary metabolite biosynthetic process"/>
    <property type="evidence" value="ECO:0007669"/>
    <property type="project" value="TreeGrafter"/>
</dbReference>
<dbReference type="GO" id="GO:0000976">
    <property type="term" value="F:transcription cis-regulatory region binding"/>
    <property type="evidence" value="ECO:0007669"/>
    <property type="project" value="TreeGrafter"/>
</dbReference>
<evidence type="ECO:0000256" key="2">
    <source>
        <dbReference type="ARBA" id="ARBA00007957"/>
    </source>
</evidence>
<keyword evidence="10" id="KW-0804">Transcription</keyword>
<comment type="subunit">
    <text evidence="3">Homodimer.</text>
</comment>
<feature type="binding site" evidence="12">
    <location>
        <position position="128"/>
    </location>
    <ligand>
        <name>Fe cation</name>
        <dbReference type="ChEBI" id="CHEBI:24875"/>
    </ligand>
</feature>
<feature type="binding site" evidence="11">
    <location>
        <position position="96"/>
    </location>
    <ligand>
        <name>Zn(2+)</name>
        <dbReference type="ChEBI" id="CHEBI:29105"/>
    </ligand>
</feature>
<dbReference type="InterPro" id="IPR002481">
    <property type="entry name" value="FUR"/>
</dbReference>
<evidence type="ECO:0000313" key="14">
    <source>
        <dbReference type="Proteomes" id="UP000469346"/>
    </source>
</evidence>
<dbReference type="Gene3D" id="3.30.1490.190">
    <property type="match status" value="1"/>
</dbReference>
<dbReference type="GO" id="GO:0003700">
    <property type="term" value="F:DNA-binding transcription factor activity"/>
    <property type="evidence" value="ECO:0007669"/>
    <property type="project" value="InterPro"/>
</dbReference>
<name>A0A6N9TQS8_DISTH</name>
<dbReference type="Gene3D" id="1.10.10.10">
    <property type="entry name" value="Winged helix-like DNA-binding domain superfamily/Winged helix DNA-binding domain"/>
    <property type="match status" value="1"/>
</dbReference>
<dbReference type="EMBL" id="JAAGRR010000058">
    <property type="protein sequence ID" value="NDY42463.1"/>
    <property type="molecule type" value="Genomic_DNA"/>
</dbReference>
<evidence type="ECO:0000256" key="6">
    <source>
        <dbReference type="ARBA" id="ARBA00022723"/>
    </source>
</evidence>
<comment type="similarity">
    <text evidence="2">Belongs to the Fur family.</text>
</comment>
<dbReference type="RefSeq" id="WP_163298603.1">
    <property type="nucleotide sequence ID" value="NZ_JAAGRR010000058.1"/>
</dbReference>
<feature type="binding site" evidence="11">
    <location>
        <position position="99"/>
    </location>
    <ligand>
        <name>Zn(2+)</name>
        <dbReference type="ChEBI" id="CHEBI:29105"/>
    </ligand>
</feature>
<dbReference type="AlphaFoldDB" id="A0A6N9TQS8"/>
<comment type="caution">
    <text evidence="13">The sequence shown here is derived from an EMBL/GenBank/DDBJ whole genome shotgun (WGS) entry which is preliminary data.</text>
</comment>
<evidence type="ECO:0000313" key="13">
    <source>
        <dbReference type="EMBL" id="NDY42463.1"/>
    </source>
</evidence>
<feature type="binding site" evidence="11">
    <location>
        <position position="136"/>
    </location>
    <ligand>
        <name>Zn(2+)</name>
        <dbReference type="ChEBI" id="CHEBI:29105"/>
    </ligand>
</feature>
<dbReference type="InterPro" id="IPR036388">
    <property type="entry name" value="WH-like_DNA-bd_sf"/>
</dbReference>
<feature type="binding site" evidence="12">
    <location>
        <position position="111"/>
    </location>
    <ligand>
        <name>Fe cation</name>
        <dbReference type="ChEBI" id="CHEBI:24875"/>
    </ligand>
</feature>
<comment type="subcellular location">
    <subcellularLocation>
        <location evidence="1">Cytoplasm</location>
    </subcellularLocation>
</comment>
<evidence type="ECO:0000256" key="12">
    <source>
        <dbReference type="PIRSR" id="PIRSR602481-2"/>
    </source>
</evidence>
<evidence type="ECO:0000256" key="3">
    <source>
        <dbReference type="ARBA" id="ARBA00011738"/>
    </source>
</evidence>
<dbReference type="PANTHER" id="PTHR33202">
    <property type="entry name" value="ZINC UPTAKE REGULATION PROTEIN"/>
    <property type="match status" value="1"/>
</dbReference>
<evidence type="ECO:0000256" key="4">
    <source>
        <dbReference type="ARBA" id="ARBA00022490"/>
    </source>
</evidence>
<keyword evidence="8" id="KW-0805">Transcription regulation</keyword>
<evidence type="ECO:0000256" key="7">
    <source>
        <dbReference type="ARBA" id="ARBA00022833"/>
    </source>
</evidence>
<reference evidence="13 14" key="1">
    <citation type="submission" date="2020-02" db="EMBL/GenBank/DDBJ databases">
        <title>Comparative genomics of sulfur disproportionating microorganisms.</title>
        <authorList>
            <person name="Ward L.M."/>
            <person name="Bertran E."/>
            <person name="Johnston D.T."/>
        </authorList>
    </citation>
    <scope>NUCLEOTIDE SEQUENCE [LARGE SCALE GENOMIC DNA]</scope>
    <source>
        <strain evidence="13 14">DSM 100025</strain>
    </source>
</reference>
<keyword evidence="7 11" id="KW-0862">Zinc</keyword>
<keyword evidence="9" id="KW-0238">DNA-binding</keyword>
<feature type="binding site" evidence="12">
    <location>
        <position position="90"/>
    </location>
    <ligand>
        <name>Fe cation</name>
        <dbReference type="ChEBI" id="CHEBI:24875"/>
    </ligand>
</feature>
<evidence type="ECO:0000256" key="1">
    <source>
        <dbReference type="ARBA" id="ARBA00004496"/>
    </source>
</evidence>
<dbReference type="InterPro" id="IPR036390">
    <property type="entry name" value="WH_DNA-bd_sf"/>
</dbReference>
<dbReference type="GO" id="GO:0045892">
    <property type="term" value="P:negative regulation of DNA-templated transcription"/>
    <property type="evidence" value="ECO:0007669"/>
    <property type="project" value="TreeGrafter"/>
</dbReference>
<evidence type="ECO:0000256" key="9">
    <source>
        <dbReference type="ARBA" id="ARBA00023125"/>
    </source>
</evidence>
<keyword evidence="12" id="KW-0408">Iron</keyword>
<gene>
    <name evidence="13" type="ORF">G3N55_06355</name>
</gene>
<comment type="cofactor">
    <cofactor evidence="11">
        <name>Zn(2+)</name>
        <dbReference type="ChEBI" id="CHEBI:29105"/>
    </cofactor>
    <text evidence="11">Binds 1 zinc ion per subunit.</text>
</comment>
<dbReference type="Proteomes" id="UP000469346">
    <property type="component" value="Unassembled WGS sequence"/>
</dbReference>
<dbReference type="Pfam" id="PF01475">
    <property type="entry name" value="FUR"/>
    <property type="match status" value="1"/>
</dbReference>
<evidence type="ECO:0000256" key="8">
    <source>
        <dbReference type="ARBA" id="ARBA00023015"/>
    </source>
</evidence>
<evidence type="ECO:0000256" key="10">
    <source>
        <dbReference type="ARBA" id="ARBA00023163"/>
    </source>
</evidence>
<accession>A0A6N9TQS8</accession>
<sequence length="154" mass="18412">MDELEIFRDFIRRKGLRYTPERERIIREIFATHDHFDVETLYLGMRRKGHRVSKASIYRLLPLLIEAGLVQEVFFEDGHMHYEHIYGHDHHCHLRCTQCRRIEEFTDPALEDVERRLAERFGYRVQGHKLEVLGLCPACRERQRRRSGTGTPAP</sequence>
<protein>
    <submittedName>
        <fullName evidence="13">Transcriptional repressor</fullName>
    </submittedName>
</protein>
<proteinExistence type="inferred from homology"/>
<comment type="cofactor">
    <cofactor evidence="12">
        <name>Mn(2+)</name>
        <dbReference type="ChEBI" id="CHEBI:29035"/>
    </cofactor>
    <cofactor evidence="12">
        <name>Fe(2+)</name>
        <dbReference type="ChEBI" id="CHEBI:29033"/>
    </cofactor>
    <text evidence="12">Binds 1 Mn(2+) or Fe(2+) ion per subunit.</text>
</comment>
<dbReference type="SUPFAM" id="SSF46785">
    <property type="entry name" value="Winged helix' DNA-binding domain"/>
    <property type="match status" value="1"/>
</dbReference>
<organism evidence="13 14">
    <name type="scientific">Dissulfurirhabdus thermomarina</name>
    <dbReference type="NCBI Taxonomy" id="1765737"/>
    <lineage>
        <taxon>Bacteria</taxon>
        <taxon>Deltaproteobacteria</taxon>
        <taxon>Dissulfurirhabdaceae</taxon>
        <taxon>Dissulfurirhabdus</taxon>
    </lineage>
</organism>
<keyword evidence="4" id="KW-0963">Cytoplasm</keyword>
<evidence type="ECO:0000256" key="11">
    <source>
        <dbReference type="PIRSR" id="PIRSR602481-1"/>
    </source>
</evidence>
<dbReference type="CDD" id="cd07153">
    <property type="entry name" value="Fur_like"/>
    <property type="match status" value="1"/>
</dbReference>
<evidence type="ECO:0000256" key="5">
    <source>
        <dbReference type="ARBA" id="ARBA00022491"/>
    </source>
</evidence>
<feature type="binding site" evidence="11">
    <location>
        <position position="139"/>
    </location>
    <ligand>
        <name>Zn(2+)</name>
        <dbReference type="ChEBI" id="CHEBI:29105"/>
    </ligand>
</feature>
<keyword evidence="14" id="KW-1185">Reference proteome</keyword>